<name>A0AAU7DCX6_9BACT</name>
<keyword evidence="1" id="KW-0812">Transmembrane</keyword>
<evidence type="ECO:0000313" key="3">
    <source>
        <dbReference type="EMBL" id="XBH15162.1"/>
    </source>
</evidence>
<sequence>MRSRSDLWAGIKSQPGKFGKHVFTSFSVVFTVVKGLTYFFPHLEFDGSVRLSIILVGCIIYAGNEVWKPSRIEFKVPTCDTCIEILFGDLFAQDGIRGIAVNEFFDSELGKPVSDLSLHGIFLKRCFGGHPQAFDAQLATELAHIGHSHVQKAEGKQECYPIGTTALIEVNSDKYIVFAFAKTVPATCKAYSNVEYMWRSLHDLWDRARIETGGYPMNLPLVGSGLSGLGLPTRDLLNLLLLSAITETKGSRITSKIRFVLHESRFKDVDLRDVKKYWERL</sequence>
<dbReference type="Pfam" id="PF20016">
    <property type="entry name" value="ThsA_Macro"/>
    <property type="match status" value="1"/>
</dbReference>
<feature type="domain" description="Thoeris protein ThsA Macro" evidence="2">
    <location>
        <begin position="83"/>
        <end position="262"/>
    </location>
</feature>
<keyword evidence="1" id="KW-0472">Membrane</keyword>
<gene>
    <name evidence="3" type="ORF">P8936_08340</name>
</gene>
<proteinExistence type="predicted"/>
<accession>A0AAU7DCX6</accession>
<dbReference type="InterPro" id="IPR045535">
    <property type="entry name" value="ThsA_Macro"/>
</dbReference>
<protein>
    <submittedName>
        <fullName evidence="3">DUF6430 domain-containing protein</fullName>
    </submittedName>
</protein>
<dbReference type="RefSeq" id="WP_348270173.1">
    <property type="nucleotide sequence ID" value="NZ_CP121195.1"/>
</dbReference>
<evidence type="ECO:0000259" key="2">
    <source>
        <dbReference type="Pfam" id="PF20016"/>
    </source>
</evidence>
<reference evidence="3" key="1">
    <citation type="submission" date="2023-03" db="EMBL/GenBank/DDBJ databases">
        <title>Edaphobacter sp.</title>
        <authorList>
            <person name="Huber K.J."/>
            <person name="Papendorf J."/>
            <person name="Pilke C."/>
            <person name="Bunk B."/>
            <person name="Sproeer C."/>
            <person name="Pester M."/>
        </authorList>
    </citation>
    <scope>NUCLEOTIDE SEQUENCE</scope>
    <source>
        <strain evidence="3">DSM 109920</strain>
    </source>
</reference>
<keyword evidence="1" id="KW-1133">Transmembrane helix</keyword>
<organism evidence="3">
    <name type="scientific">Edaphobacter paludis</name>
    <dbReference type="NCBI Taxonomy" id="3035702"/>
    <lineage>
        <taxon>Bacteria</taxon>
        <taxon>Pseudomonadati</taxon>
        <taxon>Acidobacteriota</taxon>
        <taxon>Terriglobia</taxon>
        <taxon>Terriglobales</taxon>
        <taxon>Acidobacteriaceae</taxon>
        <taxon>Edaphobacter</taxon>
    </lineage>
</organism>
<dbReference type="EMBL" id="CP121195">
    <property type="protein sequence ID" value="XBH15162.1"/>
    <property type="molecule type" value="Genomic_DNA"/>
</dbReference>
<feature type="transmembrane region" description="Helical" evidence="1">
    <location>
        <begin position="21"/>
        <end position="41"/>
    </location>
</feature>
<evidence type="ECO:0000256" key="1">
    <source>
        <dbReference type="SAM" id="Phobius"/>
    </source>
</evidence>
<dbReference type="AlphaFoldDB" id="A0AAU7DCX6"/>